<feature type="non-terminal residue" evidence="1">
    <location>
        <position position="1"/>
    </location>
</feature>
<proteinExistence type="predicted"/>
<dbReference type="Proteomes" id="UP000008366">
    <property type="component" value="Unassembled WGS sequence"/>
</dbReference>
<organism evidence="1 2">
    <name type="scientific">Kineosphaera limosa NBRC 100340</name>
    <dbReference type="NCBI Taxonomy" id="1184609"/>
    <lineage>
        <taxon>Bacteria</taxon>
        <taxon>Bacillati</taxon>
        <taxon>Actinomycetota</taxon>
        <taxon>Actinomycetes</taxon>
        <taxon>Micrococcales</taxon>
        <taxon>Dermatophilaceae</taxon>
        <taxon>Kineosphaera</taxon>
    </lineage>
</organism>
<evidence type="ECO:0000313" key="1">
    <source>
        <dbReference type="EMBL" id="GAB98409.1"/>
    </source>
</evidence>
<accession>K6XHW0</accession>
<protein>
    <submittedName>
        <fullName evidence="1">Uncharacterized protein</fullName>
    </submittedName>
</protein>
<dbReference type="EMBL" id="BAHD01000158">
    <property type="protein sequence ID" value="GAB98409.1"/>
    <property type="molecule type" value="Genomic_DNA"/>
</dbReference>
<reference evidence="1 2" key="1">
    <citation type="submission" date="2012-08" db="EMBL/GenBank/DDBJ databases">
        <title>Whole genome shotgun sequence of Kineosphaera limosa NBRC 100340.</title>
        <authorList>
            <person name="Yoshida I."/>
            <person name="Isaki S."/>
            <person name="Hosoyama A."/>
            <person name="Tsuchikane K."/>
            <person name="Katsumata H."/>
            <person name="Ando Y."/>
            <person name="Ohji S."/>
            <person name="Hamada M."/>
            <person name="Tamura T."/>
            <person name="Yamazoe A."/>
            <person name="Yamazaki S."/>
            <person name="Fujita N."/>
        </authorList>
    </citation>
    <scope>NUCLEOTIDE SEQUENCE [LARGE SCALE GENOMIC DNA]</scope>
    <source>
        <strain evidence="1 2">NBRC 100340</strain>
    </source>
</reference>
<gene>
    <name evidence="1" type="ORF">KILIM_158_00010</name>
</gene>
<keyword evidence="2" id="KW-1185">Reference proteome</keyword>
<evidence type="ECO:0000313" key="2">
    <source>
        <dbReference type="Proteomes" id="UP000008366"/>
    </source>
</evidence>
<sequence>ATATFHTLDLIRMHRDHQMYEWMVVEQLPLNGQPTTGVG</sequence>
<comment type="caution">
    <text evidence="1">The sequence shown here is derived from an EMBL/GenBank/DDBJ whole genome shotgun (WGS) entry which is preliminary data.</text>
</comment>
<name>K6XHW0_9MICO</name>
<dbReference type="AlphaFoldDB" id="K6XHW0"/>